<proteinExistence type="predicted"/>
<dbReference type="PANTHER" id="PTHR43667">
    <property type="entry name" value="CYCLOPROPANE-FATTY-ACYL-PHOSPHOLIPID SYNTHASE"/>
    <property type="match status" value="1"/>
</dbReference>
<accession>A0A7X9IK48</accession>
<dbReference type="Pfam" id="PF02353">
    <property type="entry name" value="CMAS"/>
    <property type="match status" value="1"/>
</dbReference>
<dbReference type="PANTHER" id="PTHR43667:SF2">
    <property type="entry name" value="FATTY ACID C-METHYL TRANSFERASE"/>
    <property type="match status" value="1"/>
</dbReference>
<evidence type="ECO:0000313" key="1">
    <source>
        <dbReference type="EMBL" id="NMC62729.1"/>
    </source>
</evidence>
<dbReference type="Proteomes" id="UP000524246">
    <property type="component" value="Unassembled WGS sequence"/>
</dbReference>
<gene>
    <name evidence="1" type="ORF">GYA55_06115</name>
</gene>
<dbReference type="InterPro" id="IPR029063">
    <property type="entry name" value="SAM-dependent_MTases_sf"/>
</dbReference>
<dbReference type="EMBL" id="JAAZON010000264">
    <property type="protein sequence ID" value="NMC62729.1"/>
    <property type="molecule type" value="Genomic_DNA"/>
</dbReference>
<keyword evidence="1" id="KW-0808">Transferase</keyword>
<dbReference type="Gene3D" id="3.40.50.150">
    <property type="entry name" value="Vaccinia Virus protein VP39"/>
    <property type="match status" value="1"/>
</dbReference>
<name>A0A7X9IK48_9DELT</name>
<dbReference type="SUPFAM" id="SSF53335">
    <property type="entry name" value="S-adenosyl-L-methionine-dependent methyltransferases"/>
    <property type="match status" value="1"/>
</dbReference>
<dbReference type="GO" id="GO:0032259">
    <property type="term" value="P:methylation"/>
    <property type="evidence" value="ECO:0007669"/>
    <property type="project" value="UniProtKB-KW"/>
</dbReference>
<keyword evidence="1" id="KW-0489">Methyltransferase</keyword>
<reference evidence="1 2" key="1">
    <citation type="journal article" date="2020" name="Biotechnol. Biofuels">
        <title>New insights from the biogas microbiome by comprehensive genome-resolved metagenomics of nearly 1600 species originating from multiple anaerobic digesters.</title>
        <authorList>
            <person name="Campanaro S."/>
            <person name="Treu L."/>
            <person name="Rodriguez-R L.M."/>
            <person name="Kovalovszki A."/>
            <person name="Ziels R.M."/>
            <person name="Maus I."/>
            <person name="Zhu X."/>
            <person name="Kougias P.G."/>
            <person name="Basile A."/>
            <person name="Luo G."/>
            <person name="Schluter A."/>
            <person name="Konstantinidis K.T."/>
            <person name="Angelidaki I."/>
        </authorList>
    </citation>
    <scope>NUCLEOTIDE SEQUENCE [LARGE SCALE GENOMIC DNA]</scope>
    <source>
        <strain evidence="1">AS27yjCOA_65</strain>
    </source>
</reference>
<dbReference type="AlphaFoldDB" id="A0A7X9IK48"/>
<protein>
    <submittedName>
        <fullName evidence="1">Class I SAM-dependent methyltransferase</fullName>
    </submittedName>
</protein>
<dbReference type="GO" id="GO:0008168">
    <property type="term" value="F:methyltransferase activity"/>
    <property type="evidence" value="ECO:0007669"/>
    <property type="project" value="UniProtKB-KW"/>
</dbReference>
<dbReference type="InterPro" id="IPR050723">
    <property type="entry name" value="CFA/CMAS"/>
</dbReference>
<feature type="non-terminal residue" evidence="1">
    <location>
        <position position="1"/>
    </location>
</feature>
<organism evidence="1 2">
    <name type="scientific">SAR324 cluster bacterium</name>
    <dbReference type="NCBI Taxonomy" id="2024889"/>
    <lineage>
        <taxon>Bacteria</taxon>
        <taxon>Deltaproteobacteria</taxon>
        <taxon>SAR324 cluster</taxon>
    </lineage>
</organism>
<evidence type="ECO:0000313" key="2">
    <source>
        <dbReference type="Proteomes" id="UP000524246"/>
    </source>
</evidence>
<sequence length="186" mass="22345">AERLENRLEIKLKDYREVKGMFDFITSIGMFEHVSKPCYGEFMRDLNILLKPNGVGLLHTIALSDPPEIPPDPWIQRHIFPGTRLPRLQEIVEEMNRYGLTIAHVENLKPHYAETLRLWRKKFEQNKRRIRLLRANYDERFLRTWKYYFQSCEAGFRYSSLNVYQILFSKGNRWPFPLQFGSFMVN</sequence>
<comment type="caution">
    <text evidence="1">The sequence shown here is derived from an EMBL/GenBank/DDBJ whole genome shotgun (WGS) entry which is preliminary data.</text>
</comment>